<keyword evidence="5" id="KW-0808">Transferase</keyword>
<keyword evidence="4" id="KW-0597">Phosphoprotein</keyword>
<dbReference type="AlphaFoldDB" id="A0A8C1Y9V5"/>
<accession>A0A8C1Y9V5</accession>
<organism evidence="12 13">
    <name type="scientific">Cyprinus carpio</name>
    <name type="common">Common carp</name>
    <dbReference type="NCBI Taxonomy" id="7962"/>
    <lineage>
        <taxon>Eukaryota</taxon>
        <taxon>Metazoa</taxon>
        <taxon>Chordata</taxon>
        <taxon>Craniata</taxon>
        <taxon>Vertebrata</taxon>
        <taxon>Euteleostomi</taxon>
        <taxon>Actinopterygii</taxon>
        <taxon>Neopterygii</taxon>
        <taxon>Teleostei</taxon>
        <taxon>Ostariophysi</taxon>
        <taxon>Cypriniformes</taxon>
        <taxon>Cyprinidae</taxon>
        <taxon>Cyprininae</taxon>
        <taxon>Cyprinus</taxon>
    </lineage>
</organism>
<dbReference type="GO" id="GO:0005737">
    <property type="term" value="C:cytoplasm"/>
    <property type="evidence" value="ECO:0007669"/>
    <property type="project" value="TreeGrafter"/>
</dbReference>
<dbReference type="Pfam" id="PF00069">
    <property type="entry name" value="Pkinase"/>
    <property type="match status" value="1"/>
</dbReference>
<dbReference type="InterPro" id="IPR000719">
    <property type="entry name" value="Prot_kinase_dom"/>
</dbReference>
<evidence type="ECO:0000259" key="11">
    <source>
        <dbReference type="PROSITE" id="PS50219"/>
    </source>
</evidence>
<dbReference type="FunFam" id="1.10.510.10:FF:000031">
    <property type="entry name" value="Mitogen-activated protein kinase kinase kinase kinase"/>
    <property type="match status" value="1"/>
</dbReference>
<feature type="domain" description="CNH" evidence="11">
    <location>
        <begin position="358"/>
        <end position="660"/>
    </location>
</feature>
<evidence type="ECO:0000256" key="3">
    <source>
        <dbReference type="ARBA" id="ARBA00022527"/>
    </source>
</evidence>
<keyword evidence="7" id="KW-0418">Kinase</keyword>
<dbReference type="GO" id="GO:0005524">
    <property type="term" value="F:ATP binding"/>
    <property type="evidence" value="ECO:0007669"/>
    <property type="project" value="UniProtKB-KW"/>
</dbReference>
<dbReference type="SMART" id="SM00220">
    <property type="entry name" value="S_TKc"/>
    <property type="match status" value="1"/>
</dbReference>
<comment type="cofactor">
    <cofactor evidence="1">
        <name>Mg(2+)</name>
        <dbReference type="ChEBI" id="CHEBI:18420"/>
    </cofactor>
</comment>
<sequence length="660" mass="74661">MMRCSQSVCLSEDDFSVIQQEIVMVKSCKHRNIVAYHGSYIRMNKLWICMEYCGGGSLQDIYHGKQGLSSLTLTFFLRRVLSLCQGLDYLHGQKKIHRDIKGANILLNDHGEVKLADFGISAQITATFARRMSFIGTPYWMAPEVAAVEIKGGYNELCDIWSVGITAIELAELQPPLFDVHPLRVLFLMSKSGYQPPKLKDKSKWSSTFYNFVKSMLVRNPKKRPSANKMLMHLFVTQPSLRQELTLELLDKLRHPEKLKDCLHTDDDDLEVSIRCFCLTCVVIDVIGVVTDVRRAVDESSHHFQKKVRANITFIHSSVKHTADVLLTFLITNSYRDESVDTDDDYDDVEMKVFHGCPLKLSCSISWEHPTTKDQHLIFGADEGIFTLNLNGSETTMELLFPGKCVWLYTIGGVLMSVSGEEKHTHTHSHTFSLSLSLSLSLSHTHTHTHTHTLNLILLLSSSHNRKSAISTKIPDTKGCRTCSVAHNAQNGCVFLCCALESSVVLLQWYEPMHKFMLIKQFDFPLPTPLRLFEMMVVPDQEYPQVYIRVSRGSGPSHPVQLDYIDLNSNTSWFADTGLGTDPHTHTHTHTHTHSCSPAECLMHLSLSLRVCVCFSENRCADRVQLNQLDRDTLLVLIDSEYHVTVSGIYIVCVCITSYS</sequence>
<dbReference type="InterPro" id="IPR011009">
    <property type="entry name" value="Kinase-like_dom_sf"/>
</dbReference>
<evidence type="ECO:0000256" key="2">
    <source>
        <dbReference type="ARBA" id="ARBA00008874"/>
    </source>
</evidence>
<evidence type="ECO:0008006" key="14">
    <source>
        <dbReference type="Google" id="ProtNLM"/>
    </source>
</evidence>
<dbReference type="GO" id="GO:0008349">
    <property type="term" value="F:MAP kinase kinase kinase kinase activity"/>
    <property type="evidence" value="ECO:0007669"/>
    <property type="project" value="InterPro"/>
</dbReference>
<dbReference type="SUPFAM" id="SSF56112">
    <property type="entry name" value="Protein kinase-like (PK-like)"/>
    <property type="match status" value="1"/>
</dbReference>
<evidence type="ECO:0000256" key="1">
    <source>
        <dbReference type="ARBA" id="ARBA00001946"/>
    </source>
</evidence>
<dbReference type="SMART" id="SM00036">
    <property type="entry name" value="CNH"/>
    <property type="match status" value="1"/>
</dbReference>
<dbReference type="PROSITE" id="PS50011">
    <property type="entry name" value="PROTEIN_KINASE_DOM"/>
    <property type="match status" value="1"/>
</dbReference>
<keyword evidence="3" id="KW-0723">Serine/threonine-protein kinase</keyword>
<dbReference type="PANTHER" id="PTHR48012">
    <property type="entry name" value="STERILE20-LIKE KINASE, ISOFORM B-RELATED"/>
    <property type="match status" value="1"/>
</dbReference>
<evidence type="ECO:0000313" key="13">
    <source>
        <dbReference type="Proteomes" id="UP000694700"/>
    </source>
</evidence>
<dbReference type="Ensembl" id="ENSCCRT00015094738.1">
    <property type="protein sequence ID" value="ENSCCRP00015091787.1"/>
    <property type="gene ID" value="ENSCCRG00015036941.1"/>
</dbReference>
<dbReference type="Gene3D" id="1.10.510.10">
    <property type="entry name" value="Transferase(Phosphotransferase) domain 1"/>
    <property type="match status" value="1"/>
</dbReference>
<evidence type="ECO:0000256" key="5">
    <source>
        <dbReference type="ARBA" id="ARBA00022679"/>
    </source>
</evidence>
<dbReference type="PANTHER" id="PTHR48012:SF15">
    <property type="entry name" value="MITOGEN-ACTIVATED PROTEIN KINASE KINASE KINASE KINASE 1"/>
    <property type="match status" value="1"/>
</dbReference>
<dbReference type="PIRSF" id="PIRSF038172">
    <property type="entry name" value="MAPKKKK"/>
    <property type="match status" value="1"/>
</dbReference>
<feature type="active site" description="Proton acceptor" evidence="9">
    <location>
        <position position="99"/>
    </location>
</feature>
<feature type="domain" description="Protein kinase" evidence="10">
    <location>
        <begin position="1"/>
        <end position="236"/>
    </location>
</feature>
<evidence type="ECO:0000259" key="10">
    <source>
        <dbReference type="PROSITE" id="PS50011"/>
    </source>
</evidence>
<comment type="similarity">
    <text evidence="2">Belongs to the protein kinase superfamily. STE Ser/Thr protein kinase family. STE20 subfamily.</text>
</comment>
<dbReference type="Proteomes" id="UP000694700">
    <property type="component" value="Unplaced"/>
</dbReference>
<name>A0A8C1Y9V5_CYPCA</name>
<evidence type="ECO:0000256" key="6">
    <source>
        <dbReference type="ARBA" id="ARBA00022741"/>
    </source>
</evidence>
<evidence type="ECO:0000256" key="9">
    <source>
        <dbReference type="PIRSR" id="PIRSR038172-1"/>
    </source>
</evidence>
<evidence type="ECO:0000256" key="8">
    <source>
        <dbReference type="ARBA" id="ARBA00022840"/>
    </source>
</evidence>
<proteinExistence type="inferred from homology"/>
<dbReference type="InterPro" id="IPR050629">
    <property type="entry name" value="STE20/SPS1-PAK"/>
</dbReference>
<evidence type="ECO:0000313" key="12">
    <source>
        <dbReference type="Ensembl" id="ENSCCRP00015091787.1"/>
    </source>
</evidence>
<evidence type="ECO:0000256" key="7">
    <source>
        <dbReference type="ARBA" id="ARBA00022777"/>
    </source>
</evidence>
<evidence type="ECO:0000256" key="4">
    <source>
        <dbReference type="ARBA" id="ARBA00022553"/>
    </source>
</evidence>
<dbReference type="InterPro" id="IPR021160">
    <property type="entry name" value="MAPKKKK"/>
</dbReference>
<protein>
    <recommendedName>
        <fullName evidence="14">Non-specific serine/threonine protein kinase</fullName>
    </recommendedName>
</protein>
<keyword evidence="6" id="KW-0547">Nucleotide-binding</keyword>
<keyword evidence="8" id="KW-0067">ATP-binding</keyword>
<dbReference type="InterPro" id="IPR001180">
    <property type="entry name" value="CNH_dom"/>
</dbReference>
<reference evidence="12" key="1">
    <citation type="submission" date="2025-08" db="UniProtKB">
        <authorList>
            <consortium name="Ensembl"/>
        </authorList>
    </citation>
    <scope>IDENTIFICATION</scope>
</reference>
<dbReference type="PROSITE" id="PS50219">
    <property type="entry name" value="CNH"/>
    <property type="match status" value="1"/>
</dbReference>
<dbReference type="Pfam" id="PF00780">
    <property type="entry name" value="CNH"/>
    <property type="match status" value="1"/>
</dbReference>